<comment type="caution">
    <text evidence="4">The sequence shown here is derived from an EMBL/GenBank/DDBJ whole genome shotgun (WGS) entry which is preliminary data.</text>
</comment>
<evidence type="ECO:0000256" key="2">
    <source>
        <dbReference type="SAM" id="SignalP"/>
    </source>
</evidence>
<dbReference type="EMBL" id="JTDF01008571">
    <property type="protein sequence ID" value="KAF8564486.1"/>
    <property type="molecule type" value="Genomic_DNA"/>
</dbReference>
<feature type="chain" id="PRO_5035945435" description="Saposin B-type domain-containing protein" evidence="2">
    <location>
        <begin position="18"/>
        <end position="123"/>
    </location>
</feature>
<reference evidence="4 5" key="1">
    <citation type="submission" date="2019-07" db="EMBL/GenBank/DDBJ databases">
        <title>Annotation for the trematode Paragonimus westermani.</title>
        <authorList>
            <person name="Choi Y.-J."/>
        </authorList>
    </citation>
    <scope>NUCLEOTIDE SEQUENCE [LARGE SCALE GENOMIC DNA]</scope>
    <source>
        <strain evidence="4">180907_Pwestermani</strain>
    </source>
</reference>
<feature type="signal peptide" evidence="2">
    <location>
        <begin position="1"/>
        <end position="17"/>
    </location>
</feature>
<evidence type="ECO:0000313" key="5">
    <source>
        <dbReference type="Proteomes" id="UP000699462"/>
    </source>
</evidence>
<evidence type="ECO:0000313" key="4">
    <source>
        <dbReference type="EMBL" id="KAF8564486.1"/>
    </source>
</evidence>
<dbReference type="InterPro" id="IPR008139">
    <property type="entry name" value="SaposinB_dom"/>
</dbReference>
<organism evidence="4 5">
    <name type="scientific">Paragonimus westermani</name>
    <dbReference type="NCBI Taxonomy" id="34504"/>
    <lineage>
        <taxon>Eukaryota</taxon>
        <taxon>Metazoa</taxon>
        <taxon>Spiralia</taxon>
        <taxon>Lophotrochozoa</taxon>
        <taxon>Platyhelminthes</taxon>
        <taxon>Trematoda</taxon>
        <taxon>Digenea</taxon>
        <taxon>Plagiorchiida</taxon>
        <taxon>Troglotremata</taxon>
        <taxon>Troglotrematidae</taxon>
        <taxon>Paragonimus</taxon>
    </lineage>
</organism>
<gene>
    <name evidence="4" type="ORF">P879_11771</name>
</gene>
<accession>A0A8T0DAW2</accession>
<keyword evidence="2" id="KW-0732">Signal</keyword>
<dbReference type="PROSITE" id="PS50015">
    <property type="entry name" value="SAP_B"/>
    <property type="match status" value="1"/>
</dbReference>
<dbReference type="AlphaFoldDB" id="A0A8T0DAW2"/>
<proteinExistence type="predicted"/>
<protein>
    <recommendedName>
        <fullName evidence="3">Saposin B-type domain-containing protein</fullName>
    </recommendedName>
</protein>
<feature type="domain" description="Saposin B-type" evidence="3">
    <location>
        <begin position="24"/>
        <end position="115"/>
    </location>
</feature>
<dbReference type="InterPro" id="IPR011001">
    <property type="entry name" value="Saposin-like"/>
</dbReference>
<dbReference type="Gene3D" id="1.10.225.10">
    <property type="entry name" value="Saposin-like"/>
    <property type="match status" value="1"/>
</dbReference>
<dbReference type="SUPFAM" id="SSF47862">
    <property type="entry name" value="Saposin"/>
    <property type="match status" value="1"/>
</dbReference>
<name>A0A8T0DAW2_9TREM</name>
<evidence type="ECO:0000259" key="3">
    <source>
        <dbReference type="PROSITE" id="PS50015"/>
    </source>
</evidence>
<sequence length="123" mass="13845">MLAPFILFSMLLVGSLGQEYGDAATFVCYACEQVMELVKLHLISDDSRHYVEEDLVKLCHLIPVPELADGCTNFITGSLDAYVARLGKEINVHQTCVVSDSILARDYRCMCVCARVKYRFSMR</sequence>
<keyword evidence="1" id="KW-1015">Disulfide bond</keyword>
<keyword evidence="5" id="KW-1185">Reference proteome</keyword>
<dbReference type="Proteomes" id="UP000699462">
    <property type="component" value="Unassembled WGS sequence"/>
</dbReference>
<evidence type="ECO:0000256" key="1">
    <source>
        <dbReference type="ARBA" id="ARBA00023157"/>
    </source>
</evidence>
<dbReference type="OrthoDB" id="10345476at2759"/>